<evidence type="ECO:0000313" key="2">
    <source>
        <dbReference type="EMBL" id="MCS4487914.1"/>
    </source>
</evidence>
<proteinExistence type="predicted"/>
<gene>
    <name evidence="2" type="ORF">NXS10_02865</name>
</gene>
<evidence type="ECO:0000259" key="1">
    <source>
        <dbReference type="PROSITE" id="PS51186"/>
    </source>
</evidence>
<sequence length="165" mass="18972">MQLRRPNPNDKEAILEMIAEFQEKRSAMDGGFYKPELDYEDWLESLSAAEMGLNLPKDFVPFIQFVAFNEKNQALGFLNLRLRLNDKLLQKGGHIGYSIRPSKRNKGYAKEQLRLGLLEAKSKNITEVLITCHERNVASRLVILANGGQYIDKQKDIERYIITLS</sequence>
<evidence type="ECO:0000313" key="3">
    <source>
        <dbReference type="Proteomes" id="UP001206548"/>
    </source>
</evidence>
<dbReference type="PANTHER" id="PTHR39173:SF1">
    <property type="entry name" value="ACETYLTRANSFERASE"/>
    <property type="match status" value="1"/>
</dbReference>
<accession>A0ABT2F649</accession>
<dbReference type="SUPFAM" id="SSF55729">
    <property type="entry name" value="Acyl-CoA N-acyltransferases (Nat)"/>
    <property type="match status" value="1"/>
</dbReference>
<dbReference type="Pfam" id="PF13302">
    <property type="entry name" value="Acetyltransf_3"/>
    <property type="match status" value="1"/>
</dbReference>
<name>A0ABT2F649_9STRE</name>
<dbReference type="Proteomes" id="UP001206548">
    <property type="component" value="Unassembled WGS sequence"/>
</dbReference>
<dbReference type="PANTHER" id="PTHR39173">
    <property type="entry name" value="ACETYLTRANSFERASE"/>
    <property type="match status" value="1"/>
</dbReference>
<dbReference type="InterPro" id="IPR000182">
    <property type="entry name" value="GNAT_dom"/>
</dbReference>
<comment type="caution">
    <text evidence="2">The sequence shown here is derived from an EMBL/GenBank/DDBJ whole genome shotgun (WGS) entry which is preliminary data.</text>
</comment>
<dbReference type="Gene3D" id="3.40.630.30">
    <property type="match status" value="1"/>
</dbReference>
<feature type="domain" description="N-acetyltransferase" evidence="1">
    <location>
        <begin position="1"/>
        <end position="165"/>
    </location>
</feature>
<keyword evidence="3" id="KW-1185">Reference proteome</keyword>
<dbReference type="EMBL" id="JANUXX010000002">
    <property type="protein sequence ID" value="MCS4487914.1"/>
    <property type="molecule type" value="Genomic_DNA"/>
</dbReference>
<dbReference type="RefSeq" id="WP_259137462.1">
    <property type="nucleotide sequence ID" value="NZ_JANUXX010000002.1"/>
</dbReference>
<dbReference type="PROSITE" id="PS51186">
    <property type="entry name" value="GNAT"/>
    <property type="match status" value="1"/>
</dbReference>
<protein>
    <submittedName>
        <fullName evidence="2">GNAT family N-acetyltransferase</fullName>
    </submittedName>
</protein>
<organism evidence="2 3">
    <name type="scientific">Streptococcus sciuri</name>
    <dbReference type="NCBI Taxonomy" id="2973939"/>
    <lineage>
        <taxon>Bacteria</taxon>
        <taxon>Bacillati</taxon>
        <taxon>Bacillota</taxon>
        <taxon>Bacilli</taxon>
        <taxon>Lactobacillales</taxon>
        <taxon>Streptococcaceae</taxon>
        <taxon>Streptococcus</taxon>
    </lineage>
</organism>
<dbReference type="InterPro" id="IPR016181">
    <property type="entry name" value="Acyl_CoA_acyltransferase"/>
</dbReference>
<reference evidence="2 3" key="1">
    <citation type="journal article" date="2023" name="Int. J. Syst. Evol. Microbiol.">
        <title>Streptococcus sciuri sp. nov., Staphylococcus marylandisciuri sp. nov. and Staphylococcus americanisciuri sp. nov., isolated from faeces of eastern grey squirrel (Sciurus carolinensis).</title>
        <authorList>
            <person name="Volokhov D.V."/>
            <person name="Zagorodnyaya T.A."/>
            <person name="Furtak V.A."/>
            <person name="Nattanmai G."/>
            <person name="Randall L."/>
            <person name="Jose S."/>
            <person name="Gao Y."/>
            <person name="Eisenberg T."/>
            <person name="Delmonte P."/>
            <person name="Blom J."/>
            <person name="Mitchell K.K."/>
        </authorList>
    </citation>
    <scope>NUCLEOTIDE SEQUENCE [LARGE SCALE GENOMIC DNA]</scope>
    <source>
        <strain evidence="2 3">SQ9-PEA</strain>
    </source>
</reference>